<keyword evidence="3" id="KW-0472">Membrane</keyword>
<dbReference type="SUPFAM" id="SSF52058">
    <property type="entry name" value="L domain-like"/>
    <property type="match status" value="1"/>
</dbReference>
<sequence>MNRIWSMNLRTYLCMLYNAYAINAVLGNCPGKCLCESSNKVQCQDETITEIPSNIPHETINLFIISLRYFTFEKSELSTVILFLSGNKISHLPQELFRGLGELRQLDLSKNALRVIPEGIFDDLSNLESLSLKDNQIEHLPSNLFSSLENLVTLYLSRNNLVRLPEGIFLHVTSDLREVSLHTNRLVSLEEGTFAHLNNLVNISLRHNQIQSLPRGIFHNLPRLRCVNLHDNSLYNLHTELLNSLQDTEEIVLSQNPWRCDHDIIPFRNWLQAHWSKVPNLTSVVCQTPLNLSRINIAKLTDKDLGRYKRFLSRAMTLIAVTLISTSVISITFLCCLFRRSLDRKYCLSNFSRDSLTSANVQAPQ</sequence>
<evidence type="ECO:0000313" key="6">
    <source>
        <dbReference type="Proteomes" id="UP000261540"/>
    </source>
</evidence>
<evidence type="ECO:0000256" key="4">
    <source>
        <dbReference type="SAM" id="SignalP"/>
    </source>
</evidence>
<dbReference type="Proteomes" id="UP000261540">
    <property type="component" value="Unplaced"/>
</dbReference>
<keyword evidence="3" id="KW-0812">Transmembrane</keyword>
<dbReference type="GO" id="GO:0005886">
    <property type="term" value="C:plasma membrane"/>
    <property type="evidence" value="ECO:0007669"/>
    <property type="project" value="TreeGrafter"/>
</dbReference>
<dbReference type="Gene3D" id="3.80.10.10">
    <property type="entry name" value="Ribonuclease Inhibitor"/>
    <property type="match status" value="2"/>
</dbReference>
<proteinExistence type="predicted"/>
<reference evidence="5" key="2">
    <citation type="submission" date="2025-09" db="UniProtKB">
        <authorList>
            <consortium name="Ensembl"/>
        </authorList>
    </citation>
    <scope>IDENTIFICATION</scope>
</reference>
<organism evidence="5 6">
    <name type="scientific">Paramormyrops kingsleyae</name>
    <dbReference type="NCBI Taxonomy" id="1676925"/>
    <lineage>
        <taxon>Eukaryota</taxon>
        <taxon>Metazoa</taxon>
        <taxon>Chordata</taxon>
        <taxon>Craniata</taxon>
        <taxon>Vertebrata</taxon>
        <taxon>Euteleostomi</taxon>
        <taxon>Actinopterygii</taxon>
        <taxon>Neopterygii</taxon>
        <taxon>Teleostei</taxon>
        <taxon>Osteoglossocephala</taxon>
        <taxon>Osteoglossomorpha</taxon>
        <taxon>Osteoglossiformes</taxon>
        <taxon>Mormyridae</taxon>
        <taxon>Paramormyrops</taxon>
    </lineage>
</organism>
<name>A0A3B3RYK2_9TELE</name>
<dbReference type="PANTHER" id="PTHR24369">
    <property type="entry name" value="ANTIGEN BSP, PUTATIVE-RELATED"/>
    <property type="match status" value="1"/>
</dbReference>
<evidence type="ECO:0000313" key="5">
    <source>
        <dbReference type="Ensembl" id="ENSPKIP00000022866.1"/>
    </source>
</evidence>
<dbReference type="PROSITE" id="PS51450">
    <property type="entry name" value="LRR"/>
    <property type="match status" value="2"/>
</dbReference>
<evidence type="ECO:0000256" key="3">
    <source>
        <dbReference type="SAM" id="Phobius"/>
    </source>
</evidence>
<dbReference type="AlphaFoldDB" id="A0A3B3RYK2"/>
<protein>
    <recommendedName>
        <fullName evidence="7">LRRCT domain-containing protein</fullName>
    </recommendedName>
</protein>
<dbReference type="GeneTree" id="ENSGT00940000162953"/>
<keyword evidence="2" id="KW-0677">Repeat</keyword>
<keyword evidence="3" id="KW-1133">Transmembrane helix</keyword>
<feature type="chain" id="PRO_5017468744" description="LRRCT domain-containing protein" evidence="4">
    <location>
        <begin position="28"/>
        <end position="365"/>
    </location>
</feature>
<dbReference type="SMART" id="SM00369">
    <property type="entry name" value="LRR_TYP"/>
    <property type="match status" value="7"/>
</dbReference>
<reference evidence="5" key="1">
    <citation type="submission" date="2025-08" db="UniProtKB">
        <authorList>
            <consortium name="Ensembl"/>
        </authorList>
    </citation>
    <scope>IDENTIFICATION</scope>
</reference>
<feature type="transmembrane region" description="Helical" evidence="3">
    <location>
        <begin position="315"/>
        <end position="338"/>
    </location>
</feature>
<dbReference type="PANTHER" id="PTHR24369:SF214">
    <property type="entry name" value="GLYCOPROTEIN V PLATELET"/>
    <property type="match status" value="1"/>
</dbReference>
<dbReference type="InterPro" id="IPR050541">
    <property type="entry name" value="LRR_TM_domain-containing"/>
</dbReference>
<accession>A0A3B3RYK2</accession>
<keyword evidence="4" id="KW-0732">Signal</keyword>
<evidence type="ECO:0000256" key="2">
    <source>
        <dbReference type="ARBA" id="ARBA00022737"/>
    </source>
</evidence>
<evidence type="ECO:0000256" key="1">
    <source>
        <dbReference type="ARBA" id="ARBA00022614"/>
    </source>
</evidence>
<evidence type="ECO:0008006" key="7">
    <source>
        <dbReference type="Google" id="ProtNLM"/>
    </source>
</evidence>
<dbReference type="InterPro" id="IPR003591">
    <property type="entry name" value="Leu-rich_rpt_typical-subtyp"/>
</dbReference>
<dbReference type="Ensembl" id="ENSPKIT00000003538.1">
    <property type="protein sequence ID" value="ENSPKIP00000022866.1"/>
    <property type="gene ID" value="ENSPKIG00000006596.1"/>
</dbReference>
<keyword evidence="1" id="KW-0433">Leucine-rich repeat</keyword>
<keyword evidence="6" id="KW-1185">Reference proteome</keyword>
<dbReference type="InterPro" id="IPR032675">
    <property type="entry name" value="LRR_dom_sf"/>
</dbReference>
<dbReference type="Pfam" id="PF13855">
    <property type="entry name" value="LRR_8"/>
    <property type="match status" value="2"/>
</dbReference>
<feature type="signal peptide" evidence="4">
    <location>
        <begin position="1"/>
        <end position="27"/>
    </location>
</feature>
<dbReference type="InterPro" id="IPR001611">
    <property type="entry name" value="Leu-rich_rpt"/>
</dbReference>